<keyword evidence="3 6" id="KW-0812">Transmembrane</keyword>
<comment type="caution">
    <text evidence="9">The sequence shown here is derived from an EMBL/GenBank/DDBJ whole genome shotgun (WGS) entry which is preliminary data.</text>
</comment>
<keyword evidence="5 6" id="KW-0472">Membrane</keyword>
<proteinExistence type="predicted"/>
<dbReference type="Pfam" id="PF02687">
    <property type="entry name" value="FtsX"/>
    <property type="match status" value="2"/>
</dbReference>
<feature type="transmembrane region" description="Helical" evidence="6">
    <location>
        <begin position="690"/>
        <end position="710"/>
    </location>
</feature>
<dbReference type="InterPro" id="IPR025857">
    <property type="entry name" value="MacB_PCD"/>
</dbReference>
<dbReference type="Proteomes" id="UP000557307">
    <property type="component" value="Unassembled WGS sequence"/>
</dbReference>
<name>A0A840TWK5_9BACT</name>
<evidence type="ECO:0000256" key="5">
    <source>
        <dbReference type="ARBA" id="ARBA00023136"/>
    </source>
</evidence>
<dbReference type="PANTHER" id="PTHR30572">
    <property type="entry name" value="MEMBRANE COMPONENT OF TRANSPORTER-RELATED"/>
    <property type="match status" value="1"/>
</dbReference>
<sequence length="809" mass="90819">MIRNYLKIAWRNLIRNKMYSFINVVGLALGITAFLLILEYISFERSYDQFHAQLPHMVRLLNEDVKGQNWPEIEPGWAPRIKERFPEVKDYCRFEYGVSKGVVKTAGGREEPFREKSIGFVEENFFEFFSFPLRVGQPQALAEPNVAFLSGSVARKYFGAKDPLGQVLTLSNQFGTAPFRVEGIYEDMPLNSDIRYDMVFSLATMKSKSYLEGNGWATLDNLDSQYINTFFLLHEGVDLGAFEKKLNTLRTELGPEKDGVKFRLQPFRYTHLAESLSATLHTTGNLKYVYMLGLIALLIILIAWFNYVNLSTAHALRRAGEVGVRKVIGATQRMLMGQFLGESLLVTVLALGVAFLLIQVLQPFFNTLVGKELSLGVLGYTTTWAVGLAILVVGSLGAGAFTAFRLSGFNPMQALKGRLSGSTGGILLRKSLVVVQFTISIVLVLATLVIYSQLRYMKNKNLGIDTERLLVVKGPDVGKDSSYANRKTGFINDITQQGFISDYCVSGSVPSSWFNFATSGFTKPSPRPGDEHKSYSFAIIDNRYLGTYGMTLKAGRNFTSEECNVSWNQNSKVMMNESAIRQLGFVTPEEAIRTRIMWDERPLEIIGVIQDYHHTGVQRAIDPIIFYPQNNNNYYTLRLTSGPLPEKIAAVERLYKGIFPGNPFEYFFVDENFNKQYLSEQEYGQLFTTASLWAILIGCMGLFGLVAFTVEQRTQEIGIRKVLGASVGSIVALLSKDFLLLVLIAIAVASPIAWYLMEQWLQNFANRIDLEWWIFALAALLAITIALLTVGYQSVRAALMNPVKSLRSE</sequence>
<gene>
    <name evidence="9" type="ORF">HNQ92_003803</name>
</gene>
<evidence type="ECO:0000256" key="4">
    <source>
        <dbReference type="ARBA" id="ARBA00022989"/>
    </source>
</evidence>
<feature type="transmembrane region" description="Helical" evidence="6">
    <location>
        <begin position="427"/>
        <end position="451"/>
    </location>
</feature>
<feature type="domain" description="ABC3 transporter permease C-terminal" evidence="7">
    <location>
        <begin position="294"/>
        <end position="411"/>
    </location>
</feature>
<evidence type="ECO:0000259" key="8">
    <source>
        <dbReference type="Pfam" id="PF12704"/>
    </source>
</evidence>
<evidence type="ECO:0000256" key="1">
    <source>
        <dbReference type="ARBA" id="ARBA00004651"/>
    </source>
</evidence>
<organism evidence="9 10">
    <name type="scientific">Rhabdobacter roseus</name>
    <dbReference type="NCBI Taxonomy" id="1655419"/>
    <lineage>
        <taxon>Bacteria</taxon>
        <taxon>Pseudomonadati</taxon>
        <taxon>Bacteroidota</taxon>
        <taxon>Cytophagia</taxon>
        <taxon>Cytophagales</taxon>
        <taxon>Cytophagaceae</taxon>
        <taxon>Rhabdobacter</taxon>
    </lineage>
</organism>
<dbReference type="AlphaFoldDB" id="A0A840TWK5"/>
<protein>
    <submittedName>
        <fullName evidence="9">Putative ABC transport system permease protein</fullName>
    </submittedName>
</protein>
<feature type="transmembrane region" description="Helical" evidence="6">
    <location>
        <begin position="343"/>
        <end position="364"/>
    </location>
</feature>
<dbReference type="GO" id="GO:0022857">
    <property type="term" value="F:transmembrane transporter activity"/>
    <property type="evidence" value="ECO:0007669"/>
    <property type="project" value="TreeGrafter"/>
</dbReference>
<evidence type="ECO:0000256" key="2">
    <source>
        <dbReference type="ARBA" id="ARBA00022475"/>
    </source>
</evidence>
<dbReference type="InterPro" id="IPR003838">
    <property type="entry name" value="ABC3_permease_C"/>
</dbReference>
<keyword evidence="10" id="KW-1185">Reference proteome</keyword>
<feature type="domain" description="ABC3 transporter permease C-terminal" evidence="7">
    <location>
        <begin position="690"/>
        <end position="802"/>
    </location>
</feature>
<keyword evidence="4 6" id="KW-1133">Transmembrane helix</keyword>
<evidence type="ECO:0000259" key="7">
    <source>
        <dbReference type="Pfam" id="PF02687"/>
    </source>
</evidence>
<reference evidence="9 10" key="1">
    <citation type="submission" date="2020-08" db="EMBL/GenBank/DDBJ databases">
        <title>Genomic Encyclopedia of Type Strains, Phase IV (KMG-IV): sequencing the most valuable type-strain genomes for metagenomic binning, comparative biology and taxonomic classification.</title>
        <authorList>
            <person name="Goeker M."/>
        </authorList>
    </citation>
    <scope>NUCLEOTIDE SEQUENCE [LARGE SCALE GENOMIC DNA]</scope>
    <source>
        <strain evidence="9 10">DSM 105074</strain>
    </source>
</reference>
<comment type="subcellular location">
    <subcellularLocation>
        <location evidence="1">Cell membrane</location>
        <topology evidence="1">Multi-pass membrane protein</topology>
    </subcellularLocation>
</comment>
<dbReference type="GO" id="GO:0005886">
    <property type="term" value="C:plasma membrane"/>
    <property type="evidence" value="ECO:0007669"/>
    <property type="project" value="UniProtKB-SubCell"/>
</dbReference>
<feature type="transmembrane region" description="Helical" evidence="6">
    <location>
        <begin position="288"/>
        <end position="308"/>
    </location>
</feature>
<dbReference type="RefSeq" id="WP_184176012.1">
    <property type="nucleotide sequence ID" value="NZ_JACHGF010000006.1"/>
</dbReference>
<dbReference type="PANTHER" id="PTHR30572:SF18">
    <property type="entry name" value="ABC-TYPE MACROLIDE FAMILY EXPORT SYSTEM PERMEASE COMPONENT 2"/>
    <property type="match status" value="1"/>
</dbReference>
<evidence type="ECO:0000313" key="10">
    <source>
        <dbReference type="Proteomes" id="UP000557307"/>
    </source>
</evidence>
<feature type="transmembrane region" description="Helical" evidence="6">
    <location>
        <begin position="722"/>
        <end position="752"/>
    </location>
</feature>
<feature type="transmembrane region" description="Helical" evidence="6">
    <location>
        <begin position="21"/>
        <end position="43"/>
    </location>
</feature>
<feature type="transmembrane region" description="Helical" evidence="6">
    <location>
        <begin position="772"/>
        <end position="792"/>
    </location>
</feature>
<feature type="domain" description="MacB-like periplasmic core" evidence="8">
    <location>
        <begin position="20"/>
        <end position="248"/>
    </location>
</feature>
<accession>A0A840TWK5</accession>
<keyword evidence="2" id="KW-1003">Cell membrane</keyword>
<dbReference type="InterPro" id="IPR050250">
    <property type="entry name" value="Macrolide_Exporter_MacB"/>
</dbReference>
<dbReference type="EMBL" id="JACHGF010000006">
    <property type="protein sequence ID" value="MBB5285643.1"/>
    <property type="molecule type" value="Genomic_DNA"/>
</dbReference>
<dbReference type="Pfam" id="PF12704">
    <property type="entry name" value="MacB_PCD"/>
    <property type="match status" value="1"/>
</dbReference>
<evidence type="ECO:0000256" key="6">
    <source>
        <dbReference type="SAM" id="Phobius"/>
    </source>
</evidence>
<evidence type="ECO:0000256" key="3">
    <source>
        <dbReference type="ARBA" id="ARBA00022692"/>
    </source>
</evidence>
<feature type="transmembrane region" description="Helical" evidence="6">
    <location>
        <begin position="384"/>
        <end position="406"/>
    </location>
</feature>
<evidence type="ECO:0000313" key="9">
    <source>
        <dbReference type="EMBL" id="MBB5285643.1"/>
    </source>
</evidence>